<dbReference type="PROSITE" id="PS51257">
    <property type="entry name" value="PROKAR_LIPOPROTEIN"/>
    <property type="match status" value="1"/>
</dbReference>
<evidence type="ECO:0000256" key="10">
    <source>
        <dbReference type="ARBA" id="ARBA00023288"/>
    </source>
</evidence>
<evidence type="ECO:0000256" key="2">
    <source>
        <dbReference type="ARBA" id="ARBA00004635"/>
    </source>
</evidence>
<evidence type="ECO:0000256" key="11">
    <source>
        <dbReference type="HAMAP-Rule" id="MF_00415"/>
    </source>
</evidence>
<dbReference type="HAMAP" id="MF_00415">
    <property type="entry name" value="FlgH"/>
    <property type="match status" value="1"/>
</dbReference>
<gene>
    <name evidence="11 13" type="primary">flgH</name>
    <name evidence="13" type="ORF">E4680_04275</name>
</gene>
<dbReference type="RefSeq" id="WP_135281279.1">
    <property type="nucleotide sequence ID" value="NZ_SRIO01000004.1"/>
</dbReference>
<comment type="function">
    <text evidence="1 11">Assembles around the rod to form the L-ring and probably protects the motor/basal body from shearing forces during rotation.</text>
</comment>
<protein>
    <recommendedName>
        <fullName evidence="11">Flagellar L-ring protein</fullName>
    </recommendedName>
    <alternativeName>
        <fullName evidence="11">Basal body L-ring protein</fullName>
    </alternativeName>
</protein>
<dbReference type="GO" id="GO:0003774">
    <property type="term" value="F:cytoskeletal motor activity"/>
    <property type="evidence" value="ECO:0007669"/>
    <property type="project" value="InterPro"/>
</dbReference>
<dbReference type="NCBIfam" id="NF001304">
    <property type="entry name" value="PRK00249.1-4"/>
    <property type="match status" value="1"/>
</dbReference>
<keyword evidence="5 11" id="KW-0732">Signal</keyword>
<feature type="signal peptide" evidence="12">
    <location>
        <begin position="1"/>
        <end position="24"/>
    </location>
</feature>
<comment type="subcellular location">
    <subcellularLocation>
        <location evidence="11">Cell outer membrane</location>
        <topology evidence="11">Lipid-anchor</topology>
    </subcellularLocation>
    <subcellularLocation>
        <location evidence="11">Bacterial flagellum basal body</location>
    </subcellularLocation>
    <subcellularLocation>
        <location evidence="2">Membrane</location>
        <topology evidence="2">Lipid-anchor</topology>
    </subcellularLocation>
</comment>
<comment type="caution">
    <text evidence="13">The sequence shown here is derived from an EMBL/GenBank/DDBJ whole genome shotgun (WGS) entry which is preliminary data.</text>
</comment>
<keyword evidence="7" id="KW-0564">Palmitate</keyword>
<dbReference type="OrthoDB" id="9789463at2"/>
<evidence type="ECO:0000256" key="5">
    <source>
        <dbReference type="ARBA" id="ARBA00022729"/>
    </source>
</evidence>
<dbReference type="GO" id="GO:0009279">
    <property type="term" value="C:cell outer membrane"/>
    <property type="evidence" value="ECO:0007669"/>
    <property type="project" value="UniProtKB-SubCell"/>
</dbReference>
<comment type="subunit">
    <text evidence="4 11">The basal body constitutes a major portion of the flagellar organelle and consists of four rings (L,P,S, and M) mounted on a central rod.</text>
</comment>
<evidence type="ECO:0000256" key="9">
    <source>
        <dbReference type="ARBA" id="ARBA00023237"/>
    </source>
</evidence>
<sequence>MHRSRTLPGLGLATAWLLVGCAGAPPTRVTEVPPPTLPAVQPIDKSPNGAIYRPETERALFEDRTARRVGDVLTIVLTERTDASKSASTQTSKSQSVEIADPTLFGRNVTWGGKPLLSASIEGDRDFNGEGASQQSNRLTGSVTVQVVGRHPNGNLLVKGEKWLTLNQGQELVRVEGIVRPTDITPDNTVASTQVADARITYSGRGALADSNAMGWLARFFNHPVWPF</sequence>
<dbReference type="GO" id="GO:0009427">
    <property type="term" value="C:bacterial-type flagellum basal body, distal rod, L ring"/>
    <property type="evidence" value="ECO:0007669"/>
    <property type="project" value="InterPro"/>
</dbReference>
<keyword evidence="8 11" id="KW-0975">Bacterial flagellum</keyword>
<evidence type="ECO:0000256" key="1">
    <source>
        <dbReference type="ARBA" id="ARBA00002591"/>
    </source>
</evidence>
<evidence type="ECO:0000256" key="6">
    <source>
        <dbReference type="ARBA" id="ARBA00023136"/>
    </source>
</evidence>
<evidence type="ECO:0000256" key="4">
    <source>
        <dbReference type="ARBA" id="ARBA00011439"/>
    </source>
</evidence>
<organism evidence="13 14">
    <name type="scientific">Candidatus Macondimonas diazotrophica</name>
    <dbReference type="NCBI Taxonomy" id="2305248"/>
    <lineage>
        <taxon>Bacteria</taxon>
        <taxon>Pseudomonadati</taxon>
        <taxon>Pseudomonadota</taxon>
        <taxon>Gammaproteobacteria</taxon>
        <taxon>Chromatiales</taxon>
        <taxon>Ectothiorhodospiraceae</taxon>
        <taxon>Candidatus Macondimonas</taxon>
    </lineage>
</organism>
<keyword evidence="14" id="KW-1185">Reference proteome</keyword>
<evidence type="ECO:0000313" key="13">
    <source>
        <dbReference type="EMBL" id="TFZ83400.1"/>
    </source>
</evidence>
<keyword evidence="13" id="KW-0969">Cilium</keyword>
<keyword evidence="13" id="KW-0966">Cell projection</keyword>
<keyword evidence="9 11" id="KW-0998">Cell outer membrane</keyword>
<reference evidence="13 14" key="1">
    <citation type="journal article" date="2019" name="ISME J.">
        <title>Candidatus Macondimonas diazotrophica, a novel gammaproteobacterial genus dominating crude-oil-contaminated coastal sediments.</title>
        <authorList>
            <person name="Karthikeyan S."/>
            <person name="Konstantinidis K."/>
        </authorList>
    </citation>
    <scope>NUCLEOTIDE SEQUENCE [LARGE SCALE GENOMIC DNA]</scope>
    <source>
        <strain evidence="13 14">KTK01</strain>
    </source>
</reference>
<evidence type="ECO:0000256" key="8">
    <source>
        <dbReference type="ARBA" id="ARBA00023143"/>
    </source>
</evidence>
<keyword evidence="6 11" id="KW-0472">Membrane</keyword>
<dbReference type="PANTHER" id="PTHR34933:SF1">
    <property type="entry name" value="FLAGELLAR L-RING PROTEIN"/>
    <property type="match status" value="1"/>
</dbReference>
<dbReference type="Pfam" id="PF02107">
    <property type="entry name" value="FlgH"/>
    <property type="match status" value="1"/>
</dbReference>
<dbReference type="EMBL" id="SRIO01000004">
    <property type="protein sequence ID" value="TFZ83400.1"/>
    <property type="molecule type" value="Genomic_DNA"/>
</dbReference>
<evidence type="ECO:0000256" key="7">
    <source>
        <dbReference type="ARBA" id="ARBA00023139"/>
    </source>
</evidence>
<comment type="similarity">
    <text evidence="3 11">Belongs to the FlgH family.</text>
</comment>
<dbReference type="PANTHER" id="PTHR34933">
    <property type="entry name" value="FLAGELLAR L-RING PROTEIN"/>
    <property type="match status" value="1"/>
</dbReference>
<accession>A0A4Z0FCD0</accession>
<keyword evidence="13" id="KW-0282">Flagellum</keyword>
<keyword evidence="10 11" id="KW-0449">Lipoprotein</keyword>
<name>A0A4Z0FCD0_9GAMM</name>
<proteinExistence type="inferred from homology"/>
<evidence type="ECO:0000256" key="12">
    <source>
        <dbReference type="SAM" id="SignalP"/>
    </source>
</evidence>
<dbReference type="AlphaFoldDB" id="A0A4Z0FCD0"/>
<dbReference type="InterPro" id="IPR000527">
    <property type="entry name" value="Flag_Lring"/>
</dbReference>
<dbReference type="PRINTS" id="PR01008">
    <property type="entry name" value="FLGLRINGFLGH"/>
</dbReference>
<dbReference type="GO" id="GO:0071973">
    <property type="term" value="P:bacterial-type flagellum-dependent cell motility"/>
    <property type="evidence" value="ECO:0007669"/>
    <property type="project" value="InterPro"/>
</dbReference>
<dbReference type="Proteomes" id="UP000297890">
    <property type="component" value="Unassembled WGS sequence"/>
</dbReference>
<evidence type="ECO:0000313" key="14">
    <source>
        <dbReference type="Proteomes" id="UP000297890"/>
    </source>
</evidence>
<feature type="chain" id="PRO_5021487988" description="Flagellar L-ring protein" evidence="12">
    <location>
        <begin position="25"/>
        <end position="228"/>
    </location>
</feature>
<evidence type="ECO:0000256" key="3">
    <source>
        <dbReference type="ARBA" id="ARBA00006929"/>
    </source>
</evidence>